<dbReference type="Gene3D" id="3.40.50.150">
    <property type="entry name" value="Vaccinia Virus protein VP39"/>
    <property type="match status" value="1"/>
</dbReference>
<comment type="caution">
    <text evidence="7">The sequence shown here is derived from an EMBL/GenBank/DDBJ whole genome shotgun (WGS) entry which is preliminary data.</text>
</comment>
<protein>
    <recommendedName>
        <fullName evidence="2">protein-glutamate O-methyltransferase</fullName>
        <ecNumber evidence="2">2.1.1.80</ecNumber>
    </recommendedName>
</protein>
<dbReference type="EMBL" id="MWQY01000007">
    <property type="protein sequence ID" value="ORC35947.1"/>
    <property type="molecule type" value="Genomic_DNA"/>
</dbReference>
<accession>A0A1Y1RZA1</accession>
<evidence type="ECO:0000313" key="8">
    <source>
        <dbReference type="Proteomes" id="UP000192343"/>
    </source>
</evidence>
<keyword evidence="5" id="KW-0949">S-adenosyl-L-methionine</keyword>
<dbReference type="Pfam" id="PF03705">
    <property type="entry name" value="CheR_N"/>
    <property type="match status" value="1"/>
</dbReference>
<dbReference type="PRINTS" id="PR00996">
    <property type="entry name" value="CHERMTFRASE"/>
</dbReference>
<evidence type="ECO:0000259" key="6">
    <source>
        <dbReference type="PROSITE" id="PS50123"/>
    </source>
</evidence>
<dbReference type="PANTHER" id="PTHR24422">
    <property type="entry name" value="CHEMOTAXIS PROTEIN METHYLTRANSFERASE"/>
    <property type="match status" value="1"/>
</dbReference>
<evidence type="ECO:0000256" key="1">
    <source>
        <dbReference type="ARBA" id="ARBA00001541"/>
    </source>
</evidence>
<evidence type="ECO:0000256" key="3">
    <source>
        <dbReference type="ARBA" id="ARBA00022603"/>
    </source>
</evidence>
<feature type="domain" description="CheR-type methyltransferase" evidence="6">
    <location>
        <begin position="1"/>
        <end position="272"/>
    </location>
</feature>
<dbReference type="InterPro" id="IPR022642">
    <property type="entry name" value="CheR_C"/>
</dbReference>
<dbReference type="GO" id="GO:0032259">
    <property type="term" value="P:methylation"/>
    <property type="evidence" value="ECO:0007669"/>
    <property type="project" value="UniProtKB-KW"/>
</dbReference>
<evidence type="ECO:0000256" key="5">
    <source>
        <dbReference type="ARBA" id="ARBA00022691"/>
    </source>
</evidence>
<dbReference type="InterPro" id="IPR022641">
    <property type="entry name" value="CheR_N"/>
</dbReference>
<keyword evidence="4" id="KW-0808">Transferase</keyword>
<reference evidence="7 8" key="1">
    <citation type="submission" date="2017-03" db="EMBL/GenBank/DDBJ databases">
        <title>Draft Genome sequence of Marispirochaeta sp. strain JC444.</title>
        <authorList>
            <person name="Shivani Y."/>
            <person name="Subhash Y."/>
            <person name="Sasikala C."/>
            <person name="Ramana C."/>
        </authorList>
    </citation>
    <scope>NUCLEOTIDE SEQUENCE [LARGE SCALE GENOMIC DNA]</scope>
    <source>
        <strain evidence="7 8">JC444</strain>
    </source>
</reference>
<name>A0A1Y1RZA1_9SPIO</name>
<dbReference type="PANTHER" id="PTHR24422:SF10">
    <property type="entry name" value="CHEMOTAXIS PROTEIN METHYLTRANSFERASE 2"/>
    <property type="match status" value="1"/>
</dbReference>
<evidence type="ECO:0000256" key="2">
    <source>
        <dbReference type="ARBA" id="ARBA00012534"/>
    </source>
</evidence>
<dbReference type="OrthoDB" id="9816309at2"/>
<dbReference type="GO" id="GO:0008983">
    <property type="term" value="F:protein-glutamate O-methyltransferase activity"/>
    <property type="evidence" value="ECO:0007669"/>
    <property type="project" value="UniProtKB-EC"/>
</dbReference>
<keyword evidence="8" id="KW-1185">Reference proteome</keyword>
<comment type="catalytic activity">
    <reaction evidence="1">
        <text>L-glutamyl-[protein] + S-adenosyl-L-methionine = [protein]-L-glutamate 5-O-methyl ester + S-adenosyl-L-homocysteine</text>
        <dbReference type="Rhea" id="RHEA:24452"/>
        <dbReference type="Rhea" id="RHEA-COMP:10208"/>
        <dbReference type="Rhea" id="RHEA-COMP:10311"/>
        <dbReference type="ChEBI" id="CHEBI:29973"/>
        <dbReference type="ChEBI" id="CHEBI:57856"/>
        <dbReference type="ChEBI" id="CHEBI:59789"/>
        <dbReference type="ChEBI" id="CHEBI:82795"/>
        <dbReference type="EC" id="2.1.1.80"/>
    </reaction>
</comment>
<dbReference type="RefSeq" id="WP_083049758.1">
    <property type="nucleotide sequence ID" value="NZ_CAXXQO010000003.1"/>
</dbReference>
<dbReference type="Pfam" id="PF01739">
    <property type="entry name" value="CheR"/>
    <property type="match status" value="1"/>
</dbReference>
<dbReference type="InterPro" id="IPR029063">
    <property type="entry name" value="SAM-dependent_MTases_sf"/>
</dbReference>
<evidence type="ECO:0000313" key="7">
    <source>
        <dbReference type="EMBL" id="ORC35947.1"/>
    </source>
</evidence>
<dbReference type="Proteomes" id="UP000192343">
    <property type="component" value="Unassembled WGS sequence"/>
</dbReference>
<dbReference type="InterPro" id="IPR000780">
    <property type="entry name" value="CheR_MeTrfase"/>
</dbReference>
<gene>
    <name evidence="7" type="ORF">B4O97_07720</name>
</gene>
<dbReference type="SMART" id="SM00138">
    <property type="entry name" value="MeTrc"/>
    <property type="match status" value="1"/>
</dbReference>
<dbReference type="InterPro" id="IPR036804">
    <property type="entry name" value="CheR_N_sf"/>
</dbReference>
<dbReference type="EC" id="2.1.1.80" evidence="2"/>
<evidence type="ECO:0000256" key="4">
    <source>
        <dbReference type="ARBA" id="ARBA00022679"/>
    </source>
</evidence>
<dbReference type="STRING" id="1963862.B4O97_07720"/>
<sequence length="272" mass="31644">MGTSFLNDQEFDQYRELIYNESGIHFSASNRSILESRLKERLRLTKVETPALYLKRIRENGDEMKVLLDSVTTNLTRFFRNTAHFQTLEYYVIPDLIRHKQDSGNKTLRIWSAGCSTGEEPYSLAMVCKDLLPAGFTVEIVASDLSLKSLMTAKEGLYPEPRLNGVPDKYVKRFFSPEGDGFRVNEEIKRLIKFDYHNLKFDSGQRNLDLVFCRNVIIYFDEPAQEAVIQKFWQAMNGHSYLFIGHSESLFGMKTGFEFLKTDWACIYRKFT</sequence>
<dbReference type="SUPFAM" id="SSF47757">
    <property type="entry name" value="Chemotaxis receptor methyltransferase CheR, N-terminal domain"/>
    <property type="match status" value="1"/>
</dbReference>
<dbReference type="InterPro" id="IPR050903">
    <property type="entry name" value="Bact_Chemotaxis_MeTrfase"/>
</dbReference>
<dbReference type="PROSITE" id="PS50123">
    <property type="entry name" value="CHER"/>
    <property type="match status" value="1"/>
</dbReference>
<dbReference type="AlphaFoldDB" id="A0A1Y1RZA1"/>
<organism evidence="7 8">
    <name type="scientific">Marispirochaeta aestuarii</name>
    <dbReference type="NCBI Taxonomy" id="1963862"/>
    <lineage>
        <taxon>Bacteria</taxon>
        <taxon>Pseudomonadati</taxon>
        <taxon>Spirochaetota</taxon>
        <taxon>Spirochaetia</taxon>
        <taxon>Spirochaetales</taxon>
        <taxon>Spirochaetaceae</taxon>
        <taxon>Marispirochaeta</taxon>
    </lineage>
</organism>
<dbReference type="InterPro" id="IPR026024">
    <property type="entry name" value="Chemotaxis_MeTrfase_CheR"/>
</dbReference>
<dbReference type="SUPFAM" id="SSF53335">
    <property type="entry name" value="S-adenosyl-L-methionine-dependent methyltransferases"/>
    <property type="match status" value="1"/>
</dbReference>
<keyword evidence="3" id="KW-0489">Methyltransferase</keyword>
<proteinExistence type="predicted"/>
<dbReference type="Gene3D" id="1.10.155.10">
    <property type="entry name" value="Chemotaxis receptor methyltransferase CheR, N-terminal domain"/>
    <property type="match status" value="1"/>
</dbReference>
<dbReference type="PIRSF" id="PIRSF000410">
    <property type="entry name" value="CheR"/>
    <property type="match status" value="1"/>
</dbReference>